<comment type="similarity">
    <text evidence="13">Belongs to the LpxK family.</text>
</comment>
<dbReference type="PANTHER" id="PTHR42724:SF1">
    <property type="entry name" value="TETRAACYLDISACCHARIDE 4'-KINASE, MITOCHONDRIAL-RELATED"/>
    <property type="match status" value="1"/>
</dbReference>
<dbReference type="GO" id="GO:0005886">
    <property type="term" value="C:plasma membrane"/>
    <property type="evidence" value="ECO:0007669"/>
    <property type="project" value="TreeGrafter"/>
</dbReference>
<evidence type="ECO:0000256" key="10">
    <source>
        <dbReference type="ARBA" id="ARBA00022840"/>
    </source>
</evidence>
<evidence type="ECO:0000256" key="12">
    <source>
        <dbReference type="ARBA" id="ARBA00029757"/>
    </source>
</evidence>
<protein>
    <recommendedName>
        <fullName evidence="4 13">Tetraacyldisaccharide 4'-kinase</fullName>
        <ecNumber evidence="3 13">2.7.1.130</ecNumber>
    </recommendedName>
    <alternativeName>
        <fullName evidence="12 13">Lipid A 4'-kinase</fullName>
    </alternativeName>
</protein>
<dbReference type="RefSeq" id="WP_121908164.1">
    <property type="nucleotide sequence ID" value="NZ_REFC01000014.1"/>
</dbReference>
<evidence type="ECO:0000256" key="9">
    <source>
        <dbReference type="ARBA" id="ARBA00022777"/>
    </source>
</evidence>
<comment type="pathway">
    <text evidence="2 13">Glycolipid biosynthesis; lipid IV(A) biosynthesis; lipid IV(A) from (3R)-3-hydroxytetradecanoyl-[acyl-carrier-protein] and UDP-N-acetyl-alpha-D-glucosamine: step 6/6.</text>
</comment>
<evidence type="ECO:0000256" key="5">
    <source>
        <dbReference type="ARBA" id="ARBA00022516"/>
    </source>
</evidence>
<evidence type="ECO:0000256" key="2">
    <source>
        <dbReference type="ARBA" id="ARBA00004870"/>
    </source>
</evidence>
<dbReference type="GO" id="GO:0009244">
    <property type="term" value="P:lipopolysaccharide core region biosynthetic process"/>
    <property type="evidence" value="ECO:0007669"/>
    <property type="project" value="TreeGrafter"/>
</dbReference>
<dbReference type="InterPro" id="IPR027417">
    <property type="entry name" value="P-loop_NTPase"/>
</dbReference>
<proteinExistence type="inferred from homology"/>
<dbReference type="GO" id="GO:0009245">
    <property type="term" value="P:lipid A biosynthetic process"/>
    <property type="evidence" value="ECO:0007669"/>
    <property type="project" value="UniProtKB-UniRule"/>
</dbReference>
<evidence type="ECO:0000256" key="8">
    <source>
        <dbReference type="ARBA" id="ARBA00022741"/>
    </source>
</evidence>
<evidence type="ECO:0000256" key="3">
    <source>
        <dbReference type="ARBA" id="ARBA00012071"/>
    </source>
</evidence>
<keyword evidence="5 13" id="KW-0444">Lipid biosynthesis</keyword>
<evidence type="ECO:0000256" key="13">
    <source>
        <dbReference type="HAMAP-Rule" id="MF_00409"/>
    </source>
</evidence>
<keyword evidence="9 13" id="KW-0418">Kinase</keyword>
<evidence type="ECO:0000256" key="4">
    <source>
        <dbReference type="ARBA" id="ARBA00016436"/>
    </source>
</evidence>
<keyword evidence="7 13" id="KW-0808">Transferase</keyword>
<evidence type="ECO:0000256" key="6">
    <source>
        <dbReference type="ARBA" id="ARBA00022556"/>
    </source>
</evidence>
<dbReference type="GO" id="GO:0005524">
    <property type="term" value="F:ATP binding"/>
    <property type="evidence" value="ECO:0007669"/>
    <property type="project" value="UniProtKB-UniRule"/>
</dbReference>
<keyword evidence="6 13" id="KW-0441">Lipid A biosynthesis</keyword>
<dbReference type="NCBIfam" id="TIGR00682">
    <property type="entry name" value="lpxK"/>
    <property type="match status" value="1"/>
</dbReference>
<evidence type="ECO:0000256" key="11">
    <source>
        <dbReference type="ARBA" id="ARBA00023098"/>
    </source>
</evidence>
<organism evidence="14 15">
    <name type="scientific">Ulvibacter antarcticus</name>
    <dbReference type="NCBI Taxonomy" id="442714"/>
    <lineage>
        <taxon>Bacteria</taxon>
        <taxon>Pseudomonadati</taxon>
        <taxon>Bacteroidota</taxon>
        <taxon>Flavobacteriia</taxon>
        <taxon>Flavobacteriales</taxon>
        <taxon>Flavobacteriaceae</taxon>
        <taxon>Ulvibacter</taxon>
    </lineage>
</organism>
<dbReference type="GO" id="GO:0009029">
    <property type="term" value="F:lipid-A 4'-kinase activity"/>
    <property type="evidence" value="ECO:0007669"/>
    <property type="project" value="UniProtKB-UniRule"/>
</dbReference>
<dbReference type="UniPathway" id="UPA00359">
    <property type="reaction ID" value="UER00482"/>
</dbReference>
<comment type="caution">
    <text evidence="14">The sequence shown here is derived from an EMBL/GenBank/DDBJ whole genome shotgun (WGS) entry which is preliminary data.</text>
</comment>
<gene>
    <name evidence="13" type="primary">lpxK</name>
    <name evidence="14" type="ORF">BXY75_2618</name>
</gene>
<keyword evidence="8 13" id="KW-0547">Nucleotide-binding</keyword>
<dbReference type="Pfam" id="PF02606">
    <property type="entry name" value="LpxK"/>
    <property type="match status" value="1"/>
</dbReference>
<keyword evidence="11 13" id="KW-0443">Lipid metabolism</keyword>
<keyword evidence="15" id="KW-1185">Reference proteome</keyword>
<evidence type="ECO:0000313" key="14">
    <source>
        <dbReference type="EMBL" id="RMA57812.1"/>
    </source>
</evidence>
<comment type="function">
    <text evidence="1 13">Transfers the gamma-phosphate of ATP to the 4'-position of a tetraacyldisaccharide 1-phosphate intermediate (termed DS-1-P) to form tetraacyldisaccharide 1,4'-bis-phosphate (lipid IVA).</text>
</comment>
<evidence type="ECO:0000256" key="1">
    <source>
        <dbReference type="ARBA" id="ARBA00002274"/>
    </source>
</evidence>
<dbReference type="OrthoDB" id="9766423at2"/>
<evidence type="ECO:0000256" key="7">
    <source>
        <dbReference type="ARBA" id="ARBA00022679"/>
    </source>
</evidence>
<dbReference type="SUPFAM" id="SSF52540">
    <property type="entry name" value="P-loop containing nucleoside triphosphate hydrolases"/>
    <property type="match status" value="1"/>
</dbReference>
<reference evidence="14 15" key="1">
    <citation type="submission" date="2018-10" db="EMBL/GenBank/DDBJ databases">
        <title>Genomic Encyclopedia of Archaeal and Bacterial Type Strains, Phase II (KMG-II): from individual species to whole genera.</title>
        <authorList>
            <person name="Goeker M."/>
        </authorList>
    </citation>
    <scope>NUCLEOTIDE SEQUENCE [LARGE SCALE GENOMIC DNA]</scope>
    <source>
        <strain evidence="14 15">DSM 23424</strain>
    </source>
</reference>
<name>A0A3L9YTJ9_9FLAO</name>
<dbReference type="AlphaFoldDB" id="A0A3L9YTJ9"/>
<comment type="catalytic activity">
    <reaction evidence="13">
        <text>a lipid A disaccharide + ATP = a lipid IVA + ADP + H(+)</text>
        <dbReference type="Rhea" id="RHEA:67840"/>
        <dbReference type="ChEBI" id="CHEBI:15378"/>
        <dbReference type="ChEBI" id="CHEBI:30616"/>
        <dbReference type="ChEBI" id="CHEBI:176343"/>
        <dbReference type="ChEBI" id="CHEBI:176425"/>
        <dbReference type="ChEBI" id="CHEBI:456216"/>
        <dbReference type="EC" id="2.7.1.130"/>
    </reaction>
</comment>
<sequence length="337" mass="38762">MKLLRKILFPFSVLYGGVTALRNFFYNHNLLKSKSYDIPVVSVGNLSTGGTGKSPMIEFLIGFLRKDFKVAVLSRGYKRKTSGFRLVEENSTVSEVGDEPLQFKQKFPKITVAVCEDRRTGIEKLKEKAEIILLDDAFQHRKVKPSTQILLTPYDDLYYNDSMLPTGNLREFASGAKRANIIIVTKCPDGVAYAEMQKIQLKLNLQEKQKLYFSRIGYDKLIYGPTETQRLDYLLDKSFTLVTGIANPKPLVDFLRKEHYVFDHKTFPDHHHFTASEINKLKESEIILTTEKDYVRLQPALGKFAIYYLPIKTIILKEQEHFLKQSVLDSIDEARFS</sequence>
<dbReference type="EC" id="2.7.1.130" evidence="3 13"/>
<dbReference type="InterPro" id="IPR003758">
    <property type="entry name" value="LpxK"/>
</dbReference>
<dbReference type="HAMAP" id="MF_00409">
    <property type="entry name" value="LpxK"/>
    <property type="match status" value="1"/>
</dbReference>
<dbReference type="PANTHER" id="PTHR42724">
    <property type="entry name" value="TETRAACYLDISACCHARIDE 4'-KINASE"/>
    <property type="match status" value="1"/>
</dbReference>
<dbReference type="EMBL" id="REFC01000014">
    <property type="protein sequence ID" value="RMA57812.1"/>
    <property type="molecule type" value="Genomic_DNA"/>
</dbReference>
<comment type="caution">
    <text evidence="13">Lacks conserved residue(s) required for the propagation of feature annotation.</text>
</comment>
<keyword evidence="10 13" id="KW-0067">ATP-binding</keyword>
<evidence type="ECO:0000313" key="15">
    <source>
        <dbReference type="Proteomes" id="UP000271339"/>
    </source>
</evidence>
<accession>A0A3L9YTJ9</accession>
<dbReference type="Proteomes" id="UP000271339">
    <property type="component" value="Unassembled WGS sequence"/>
</dbReference>